<dbReference type="CDD" id="cd07036">
    <property type="entry name" value="TPP_PYR_E1-PDHc-beta_like"/>
    <property type="match status" value="1"/>
</dbReference>
<dbReference type="Pfam" id="PF02780">
    <property type="entry name" value="Transketolase_C"/>
    <property type="match status" value="1"/>
</dbReference>
<evidence type="ECO:0000256" key="1">
    <source>
        <dbReference type="ARBA" id="ARBA00001964"/>
    </source>
</evidence>
<dbReference type="Proteomes" id="UP000199323">
    <property type="component" value="Unassembled WGS sequence"/>
</dbReference>
<dbReference type="InterPro" id="IPR029061">
    <property type="entry name" value="THDP-binding"/>
</dbReference>
<keyword evidence="2" id="KW-0560">Oxidoreductase</keyword>
<proteinExistence type="predicted"/>
<evidence type="ECO:0000259" key="4">
    <source>
        <dbReference type="SMART" id="SM00861"/>
    </source>
</evidence>
<dbReference type="OrthoDB" id="3457658at2"/>
<dbReference type="PANTHER" id="PTHR43257:SF2">
    <property type="entry name" value="PYRUVATE DEHYDROGENASE E1 COMPONENT SUBUNIT BETA"/>
    <property type="match status" value="1"/>
</dbReference>
<dbReference type="InterPro" id="IPR009014">
    <property type="entry name" value="Transketo_C/PFOR_II"/>
</dbReference>
<feature type="domain" description="Transketolase-like pyrimidine-binding" evidence="4">
    <location>
        <begin position="13"/>
        <end position="187"/>
    </location>
</feature>
<evidence type="ECO:0000256" key="2">
    <source>
        <dbReference type="ARBA" id="ARBA00023002"/>
    </source>
</evidence>
<dbReference type="InterPro" id="IPR033248">
    <property type="entry name" value="Transketolase_C"/>
</dbReference>
<protein>
    <submittedName>
        <fullName evidence="5">Pyruvate dehydrogenase E1 component beta subunit</fullName>
    </submittedName>
</protein>
<dbReference type="STRING" id="380248.SAMN05216251_110144"/>
<accession>A0A1I2H8I7</accession>
<evidence type="ECO:0000313" key="6">
    <source>
        <dbReference type="Proteomes" id="UP000199323"/>
    </source>
</evidence>
<dbReference type="EMBL" id="FONG01000010">
    <property type="protein sequence ID" value="SFF25683.1"/>
    <property type="molecule type" value="Genomic_DNA"/>
</dbReference>
<dbReference type="InterPro" id="IPR005475">
    <property type="entry name" value="Transketolase-like_Pyr-bd"/>
</dbReference>
<dbReference type="SUPFAM" id="SSF52518">
    <property type="entry name" value="Thiamin diphosphate-binding fold (THDP-binding)"/>
    <property type="match status" value="1"/>
</dbReference>
<dbReference type="FunFam" id="3.40.50.970:FF:000001">
    <property type="entry name" value="Pyruvate dehydrogenase E1 beta subunit"/>
    <property type="match status" value="1"/>
</dbReference>
<dbReference type="Gene3D" id="3.40.50.970">
    <property type="match status" value="1"/>
</dbReference>
<gene>
    <name evidence="5" type="ORF">SAMN05216251_110144</name>
</gene>
<dbReference type="PANTHER" id="PTHR43257">
    <property type="entry name" value="PYRUVATE DEHYDROGENASE E1 COMPONENT BETA SUBUNIT"/>
    <property type="match status" value="1"/>
</dbReference>
<dbReference type="SMART" id="SM00861">
    <property type="entry name" value="Transket_pyr"/>
    <property type="match status" value="1"/>
</dbReference>
<dbReference type="Pfam" id="PF02779">
    <property type="entry name" value="Transket_pyr"/>
    <property type="match status" value="1"/>
</dbReference>
<organism evidence="5 6">
    <name type="scientific">Actinacidiphila alni</name>
    <dbReference type="NCBI Taxonomy" id="380248"/>
    <lineage>
        <taxon>Bacteria</taxon>
        <taxon>Bacillati</taxon>
        <taxon>Actinomycetota</taxon>
        <taxon>Actinomycetes</taxon>
        <taxon>Kitasatosporales</taxon>
        <taxon>Streptomycetaceae</taxon>
        <taxon>Actinacidiphila</taxon>
    </lineage>
</organism>
<keyword evidence="3" id="KW-0786">Thiamine pyrophosphate</keyword>
<reference evidence="5 6" key="1">
    <citation type="submission" date="2016-10" db="EMBL/GenBank/DDBJ databases">
        <authorList>
            <person name="de Groot N.N."/>
        </authorList>
    </citation>
    <scope>NUCLEOTIDE SEQUENCE [LARGE SCALE GENOMIC DNA]</scope>
    <source>
        <strain evidence="5 6">CGMCC 4.3510</strain>
    </source>
</reference>
<keyword evidence="6" id="KW-1185">Reference proteome</keyword>
<dbReference type="Gene3D" id="3.40.50.920">
    <property type="match status" value="1"/>
</dbReference>
<dbReference type="GO" id="GO:0016491">
    <property type="term" value="F:oxidoreductase activity"/>
    <property type="evidence" value="ECO:0007669"/>
    <property type="project" value="UniProtKB-KW"/>
</dbReference>
<name>A0A1I2H8I7_9ACTN</name>
<dbReference type="AlphaFoldDB" id="A0A1I2H8I7"/>
<comment type="cofactor">
    <cofactor evidence="1">
        <name>thiamine diphosphate</name>
        <dbReference type="ChEBI" id="CHEBI:58937"/>
    </cofactor>
</comment>
<dbReference type="GO" id="GO:0000287">
    <property type="term" value="F:magnesium ion binding"/>
    <property type="evidence" value="ECO:0007669"/>
    <property type="project" value="UniProtKB-ARBA"/>
</dbReference>
<sequence>MSTDTLTPGLVRINYRKVIARALADELATDPTVVFLGEDVGVAGGAFKATEGLKDRFGDRVRDTPISEQAIVGTAVGAALMGLRPVAEIMFADFAGVCFDQIVNTLAKYRYTTGGQAKVPVTIRMSNGAGSGFGPQHSQAAENWFLNVPGLKIVVPGTVEDLYGLLRSAIRDNDPVLVFEHKNLFALKGEIPAEPDDSFIVPIGVADVVRAGDDVTVVATQQMRHRAVQAADLLTAHGISAEVIDPRTLVPFDMETVRASLAKTSRLLVVQEGPPDGGWGATLVARTAAENFELLDAPPRLLACDPTPVPYSGPLEDAWLPDAQRIADAAERLVDY</sequence>
<dbReference type="SUPFAM" id="SSF52922">
    <property type="entry name" value="TK C-terminal domain-like"/>
    <property type="match status" value="1"/>
</dbReference>
<dbReference type="RefSeq" id="WP_093714726.1">
    <property type="nucleotide sequence ID" value="NZ_FONG01000010.1"/>
</dbReference>
<evidence type="ECO:0000313" key="5">
    <source>
        <dbReference type="EMBL" id="SFF25683.1"/>
    </source>
</evidence>
<evidence type="ECO:0000256" key="3">
    <source>
        <dbReference type="ARBA" id="ARBA00023052"/>
    </source>
</evidence>
<keyword evidence="5" id="KW-0670">Pyruvate</keyword>